<keyword evidence="3" id="KW-1185">Reference proteome</keyword>
<reference evidence="4" key="1">
    <citation type="submission" date="2025-08" db="UniProtKB">
        <authorList>
            <consortium name="RefSeq"/>
        </authorList>
    </citation>
    <scope>IDENTIFICATION</scope>
    <source>
        <tissue evidence="4">Muscle</tissue>
    </source>
</reference>
<dbReference type="InterPro" id="IPR050634">
    <property type="entry name" value="DNA_Topoisomerase_II"/>
</dbReference>
<dbReference type="PANTHER" id="PTHR10169">
    <property type="entry name" value="DNA TOPOISOMERASE/GYRASE"/>
    <property type="match status" value="1"/>
</dbReference>
<keyword evidence="1" id="KW-0238">DNA-binding</keyword>
<dbReference type="GO" id="GO:0005524">
    <property type="term" value="F:ATP binding"/>
    <property type="evidence" value="ECO:0007669"/>
    <property type="project" value="InterPro"/>
</dbReference>
<dbReference type="KEGG" id="ncc:104952711"/>
<dbReference type="InterPro" id="IPR001154">
    <property type="entry name" value="TopoII_euk"/>
</dbReference>
<dbReference type="PRINTS" id="PR01158">
    <property type="entry name" value="TOPISMRASEII"/>
</dbReference>
<dbReference type="PRINTS" id="PR00418">
    <property type="entry name" value="TPI2FAMILY"/>
</dbReference>
<dbReference type="InterPro" id="IPR031660">
    <property type="entry name" value="TOPRIM_C"/>
</dbReference>
<dbReference type="Pfam" id="PF16898">
    <property type="entry name" value="TOPRIM_C"/>
    <property type="match status" value="1"/>
</dbReference>
<feature type="domain" description="C-terminal associated" evidence="2">
    <location>
        <begin position="37"/>
        <end position="116"/>
    </location>
</feature>
<dbReference type="Proteomes" id="UP000504611">
    <property type="component" value="Unplaced"/>
</dbReference>
<protein>
    <submittedName>
        <fullName evidence="4">DNA topoisomerase 2-beta-like</fullName>
    </submittedName>
</protein>
<gene>
    <name evidence="4" type="primary">LOC104952711</name>
</gene>
<dbReference type="PANTHER" id="PTHR10169:SF36">
    <property type="entry name" value="DNA TOPOISOMERASE 2-BETA"/>
    <property type="match status" value="1"/>
</dbReference>
<dbReference type="GeneID" id="104952711"/>
<evidence type="ECO:0000256" key="1">
    <source>
        <dbReference type="ARBA" id="ARBA00023125"/>
    </source>
</evidence>
<evidence type="ECO:0000313" key="4">
    <source>
        <dbReference type="RefSeq" id="XP_010777878.1"/>
    </source>
</evidence>
<accession>A0A6I9NSI7</accession>
<dbReference type="GO" id="GO:0003677">
    <property type="term" value="F:DNA binding"/>
    <property type="evidence" value="ECO:0007669"/>
    <property type="project" value="UniProtKB-KW"/>
</dbReference>
<dbReference type="RefSeq" id="XP_010777878.1">
    <property type="nucleotide sequence ID" value="XM_010779576.1"/>
</dbReference>
<dbReference type="Gene3D" id="3.40.50.670">
    <property type="match status" value="1"/>
</dbReference>
<name>A0A6I9NSI7_9TELE</name>
<dbReference type="AlphaFoldDB" id="A0A6I9NSI7"/>
<dbReference type="InterPro" id="IPR013760">
    <property type="entry name" value="Topo_IIA-like_dom_sf"/>
</dbReference>
<dbReference type="OrthoDB" id="276498at2759"/>
<sequence length="128" mass="15102">MTDPHEDQDGSHIKGLLINFFHHNWPSLLKHTFLEEFITPIVKVNKSKQEFAFYSIPEFDEWKKNTENFKTWHIKYYKGLGTSTSKEAKEYFADMEKHRITFRYIGAEDDAAITLVSFMLTLHPVLTC</sequence>
<dbReference type="GO" id="GO:0000819">
    <property type="term" value="P:sister chromatid segregation"/>
    <property type="evidence" value="ECO:0007669"/>
    <property type="project" value="TreeGrafter"/>
</dbReference>
<organism evidence="3 4">
    <name type="scientific">Notothenia coriiceps</name>
    <name type="common">black rockcod</name>
    <dbReference type="NCBI Taxonomy" id="8208"/>
    <lineage>
        <taxon>Eukaryota</taxon>
        <taxon>Metazoa</taxon>
        <taxon>Chordata</taxon>
        <taxon>Craniata</taxon>
        <taxon>Vertebrata</taxon>
        <taxon>Euteleostomi</taxon>
        <taxon>Actinopterygii</taxon>
        <taxon>Neopterygii</taxon>
        <taxon>Teleostei</taxon>
        <taxon>Neoteleostei</taxon>
        <taxon>Acanthomorphata</taxon>
        <taxon>Eupercaria</taxon>
        <taxon>Perciformes</taxon>
        <taxon>Notothenioidei</taxon>
        <taxon>Nototheniidae</taxon>
        <taxon>Notothenia</taxon>
    </lineage>
</organism>
<proteinExistence type="predicted"/>
<evidence type="ECO:0000313" key="3">
    <source>
        <dbReference type="Proteomes" id="UP000504611"/>
    </source>
</evidence>
<evidence type="ECO:0000259" key="2">
    <source>
        <dbReference type="Pfam" id="PF16898"/>
    </source>
</evidence>
<dbReference type="GO" id="GO:0006265">
    <property type="term" value="P:DNA topological change"/>
    <property type="evidence" value="ECO:0007669"/>
    <property type="project" value="InterPro"/>
</dbReference>
<dbReference type="GO" id="GO:0000712">
    <property type="term" value="P:resolution of meiotic recombination intermediates"/>
    <property type="evidence" value="ECO:0007669"/>
    <property type="project" value="TreeGrafter"/>
</dbReference>
<dbReference type="InterPro" id="IPR013759">
    <property type="entry name" value="Topo_IIA_B_C"/>
</dbReference>
<dbReference type="SUPFAM" id="SSF56719">
    <property type="entry name" value="Type II DNA topoisomerase"/>
    <property type="match status" value="1"/>
</dbReference>
<dbReference type="GO" id="GO:0005634">
    <property type="term" value="C:nucleus"/>
    <property type="evidence" value="ECO:0007669"/>
    <property type="project" value="TreeGrafter"/>
</dbReference>
<dbReference type="GO" id="GO:0003918">
    <property type="term" value="F:DNA topoisomerase type II (double strand cut, ATP-hydrolyzing) activity"/>
    <property type="evidence" value="ECO:0007669"/>
    <property type="project" value="InterPro"/>
</dbReference>